<dbReference type="Proteomes" id="UP000325081">
    <property type="component" value="Unassembled WGS sequence"/>
</dbReference>
<comment type="caution">
    <text evidence="8">The sequence shown here is derived from an EMBL/GenBank/DDBJ whole genome shotgun (WGS) entry which is preliminary data.</text>
</comment>
<evidence type="ECO:0000256" key="6">
    <source>
        <dbReference type="SAM" id="MobiDB-lite"/>
    </source>
</evidence>
<evidence type="ECO:0000313" key="8">
    <source>
        <dbReference type="EMBL" id="GER28738.1"/>
    </source>
</evidence>
<comment type="function">
    <text evidence="5">Functions in brassinosteroid signaling. May function as transcriptional repressor.</text>
</comment>
<feature type="domain" description="BES1/BZR1 plant transcription factor N-terminal" evidence="7">
    <location>
        <begin position="52"/>
        <end position="110"/>
    </location>
</feature>
<dbReference type="GO" id="GO:0005840">
    <property type="term" value="C:ribosome"/>
    <property type="evidence" value="ECO:0007669"/>
    <property type="project" value="UniProtKB-KW"/>
</dbReference>
<dbReference type="PANTHER" id="PTHR31506">
    <property type="entry name" value="BES1/BZR1 HOMOLOG PROTEIN 3-RELATED"/>
    <property type="match status" value="1"/>
</dbReference>
<keyword evidence="3 5" id="KW-0238">DNA-binding</keyword>
<feature type="compositionally biased region" description="Basic and acidic residues" evidence="6">
    <location>
        <begin position="51"/>
        <end position="66"/>
    </location>
</feature>
<dbReference type="InterPro" id="IPR033264">
    <property type="entry name" value="BZR"/>
</dbReference>
<dbReference type="Pfam" id="PF05687">
    <property type="entry name" value="BES1_N"/>
    <property type="match status" value="1"/>
</dbReference>
<keyword evidence="8" id="KW-0689">Ribosomal protein</keyword>
<name>A0A5A7P8D3_STRAF</name>
<keyword evidence="8" id="KW-0687">Ribonucleoprotein</keyword>
<gene>
    <name evidence="8" type="ORF">STAS_04550</name>
</gene>
<evidence type="ECO:0000256" key="4">
    <source>
        <dbReference type="ARBA" id="ARBA00023163"/>
    </source>
</evidence>
<dbReference type="AlphaFoldDB" id="A0A5A7P8D3"/>
<evidence type="ECO:0000256" key="5">
    <source>
        <dbReference type="RuleBase" id="RU369040"/>
    </source>
</evidence>
<dbReference type="PANTHER" id="PTHR31506:SF4">
    <property type="entry name" value="BES1_BZR1 PLANT TRANSCRIPTION FACTOR N-TERMINAL DOMAIN-CONTAINING PROTEIN"/>
    <property type="match status" value="1"/>
</dbReference>
<sequence>MCKTKGMSQSPIPKFFKDLIPTQLLVSRAQLCGQGARSWVGFQINSSSTETKSRKEREKETEQMKLRERHPRAITSRMLAGLQQYGNFPLPSRADMNNVIAALAREAGWTFIQK</sequence>
<accession>A0A5A7P8D3</accession>
<keyword evidence="9" id="KW-1185">Reference proteome</keyword>
<dbReference type="GO" id="GO:0006351">
    <property type="term" value="P:DNA-templated transcription"/>
    <property type="evidence" value="ECO:0007669"/>
    <property type="project" value="InterPro"/>
</dbReference>
<protein>
    <recommendedName>
        <fullName evidence="5">Protein BZR1 homolog</fullName>
    </recommendedName>
    <alternativeName>
        <fullName evidence="5">Protein BRASSINAZOLE-RESISTANT 1 homolog</fullName>
    </alternativeName>
</protein>
<comment type="similarity">
    <text evidence="1 5">Belongs to the BZR/LAT61 family.</text>
</comment>
<evidence type="ECO:0000256" key="3">
    <source>
        <dbReference type="ARBA" id="ARBA00023125"/>
    </source>
</evidence>
<evidence type="ECO:0000256" key="1">
    <source>
        <dbReference type="ARBA" id="ARBA00005909"/>
    </source>
</evidence>
<evidence type="ECO:0000256" key="2">
    <source>
        <dbReference type="ARBA" id="ARBA00023015"/>
    </source>
</evidence>
<keyword evidence="2 5" id="KW-0805">Transcription regulation</keyword>
<dbReference type="OrthoDB" id="1907033at2759"/>
<feature type="region of interest" description="Disordered" evidence="6">
    <location>
        <begin position="44"/>
        <end position="70"/>
    </location>
</feature>
<dbReference type="GO" id="GO:0005634">
    <property type="term" value="C:nucleus"/>
    <property type="evidence" value="ECO:0007669"/>
    <property type="project" value="UniProtKB-SubCell"/>
</dbReference>
<evidence type="ECO:0000259" key="7">
    <source>
        <dbReference type="Pfam" id="PF05687"/>
    </source>
</evidence>
<comment type="subcellular location">
    <subcellularLocation>
        <location evidence="5">Nucleus</location>
    </subcellularLocation>
</comment>
<dbReference type="EMBL" id="BKCP01003002">
    <property type="protein sequence ID" value="GER28738.1"/>
    <property type="molecule type" value="Genomic_DNA"/>
</dbReference>
<keyword evidence="4 5" id="KW-0804">Transcription</keyword>
<evidence type="ECO:0000313" key="9">
    <source>
        <dbReference type="Proteomes" id="UP000325081"/>
    </source>
</evidence>
<keyword evidence="5" id="KW-1070">Brassinosteroid signaling pathway</keyword>
<dbReference type="GO" id="GO:0009742">
    <property type="term" value="P:brassinosteroid mediated signaling pathway"/>
    <property type="evidence" value="ECO:0007669"/>
    <property type="project" value="UniProtKB-UniRule"/>
</dbReference>
<dbReference type="GO" id="GO:0003677">
    <property type="term" value="F:DNA binding"/>
    <property type="evidence" value="ECO:0007669"/>
    <property type="project" value="UniProtKB-UniRule"/>
</dbReference>
<organism evidence="8 9">
    <name type="scientific">Striga asiatica</name>
    <name type="common">Asiatic witchweed</name>
    <name type="synonym">Buchnera asiatica</name>
    <dbReference type="NCBI Taxonomy" id="4170"/>
    <lineage>
        <taxon>Eukaryota</taxon>
        <taxon>Viridiplantae</taxon>
        <taxon>Streptophyta</taxon>
        <taxon>Embryophyta</taxon>
        <taxon>Tracheophyta</taxon>
        <taxon>Spermatophyta</taxon>
        <taxon>Magnoliopsida</taxon>
        <taxon>eudicotyledons</taxon>
        <taxon>Gunneridae</taxon>
        <taxon>Pentapetalae</taxon>
        <taxon>asterids</taxon>
        <taxon>lamiids</taxon>
        <taxon>Lamiales</taxon>
        <taxon>Orobanchaceae</taxon>
        <taxon>Buchnereae</taxon>
        <taxon>Striga</taxon>
    </lineage>
</organism>
<reference evidence="9" key="1">
    <citation type="journal article" date="2019" name="Curr. Biol.">
        <title>Genome Sequence of Striga asiatica Provides Insight into the Evolution of Plant Parasitism.</title>
        <authorList>
            <person name="Yoshida S."/>
            <person name="Kim S."/>
            <person name="Wafula E.K."/>
            <person name="Tanskanen J."/>
            <person name="Kim Y.M."/>
            <person name="Honaas L."/>
            <person name="Yang Z."/>
            <person name="Spallek T."/>
            <person name="Conn C.E."/>
            <person name="Ichihashi Y."/>
            <person name="Cheong K."/>
            <person name="Cui S."/>
            <person name="Der J.P."/>
            <person name="Gundlach H."/>
            <person name="Jiao Y."/>
            <person name="Hori C."/>
            <person name="Ishida J.K."/>
            <person name="Kasahara H."/>
            <person name="Kiba T."/>
            <person name="Kim M.S."/>
            <person name="Koo N."/>
            <person name="Laohavisit A."/>
            <person name="Lee Y.H."/>
            <person name="Lumba S."/>
            <person name="McCourt P."/>
            <person name="Mortimer J.C."/>
            <person name="Mutuku J.M."/>
            <person name="Nomura T."/>
            <person name="Sasaki-Sekimoto Y."/>
            <person name="Seto Y."/>
            <person name="Wang Y."/>
            <person name="Wakatake T."/>
            <person name="Sakakibara H."/>
            <person name="Demura T."/>
            <person name="Yamaguchi S."/>
            <person name="Yoneyama K."/>
            <person name="Manabe R.I."/>
            <person name="Nelson D.C."/>
            <person name="Schulman A.H."/>
            <person name="Timko M.P."/>
            <person name="dePamphilis C.W."/>
            <person name="Choi D."/>
            <person name="Shirasu K."/>
        </authorList>
    </citation>
    <scope>NUCLEOTIDE SEQUENCE [LARGE SCALE GENOMIC DNA]</scope>
    <source>
        <strain evidence="9">cv. UVA1</strain>
    </source>
</reference>
<dbReference type="GO" id="GO:0003700">
    <property type="term" value="F:DNA-binding transcription factor activity"/>
    <property type="evidence" value="ECO:0007669"/>
    <property type="project" value="UniProtKB-UniRule"/>
</dbReference>
<proteinExistence type="inferred from homology"/>
<dbReference type="InterPro" id="IPR008540">
    <property type="entry name" value="BES1_N"/>
</dbReference>